<dbReference type="Proteomes" id="UP000821845">
    <property type="component" value="Chromosome 4"/>
</dbReference>
<gene>
    <name evidence="1" type="ORF">HPB50_024422</name>
</gene>
<proteinExistence type="predicted"/>
<sequence>MEDRSLVVISSEMTTCTATPMDLVLSEAELTVRQLHSTTATTKLFGPQRDASMNSAFSLLLLS</sequence>
<dbReference type="EMBL" id="CM023484">
    <property type="protein sequence ID" value="KAH6934448.1"/>
    <property type="molecule type" value="Genomic_DNA"/>
</dbReference>
<protein>
    <submittedName>
        <fullName evidence="1">Uncharacterized protein</fullName>
    </submittedName>
</protein>
<evidence type="ECO:0000313" key="2">
    <source>
        <dbReference type="Proteomes" id="UP000821845"/>
    </source>
</evidence>
<name>A0ACB7SIB7_HYAAI</name>
<comment type="caution">
    <text evidence="1">The sequence shown here is derived from an EMBL/GenBank/DDBJ whole genome shotgun (WGS) entry which is preliminary data.</text>
</comment>
<organism evidence="1 2">
    <name type="scientific">Hyalomma asiaticum</name>
    <name type="common">Tick</name>
    <dbReference type="NCBI Taxonomy" id="266040"/>
    <lineage>
        <taxon>Eukaryota</taxon>
        <taxon>Metazoa</taxon>
        <taxon>Ecdysozoa</taxon>
        <taxon>Arthropoda</taxon>
        <taxon>Chelicerata</taxon>
        <taxon>Arachnida</taxon>
        <taxon>Acari</taxon>
        <taxon>Parasitiformes</taxon>
        <taxon>Ixodida</taxon>
        <taxon>Ixodoidea</taxon>
        <taxon>Ixodidae</taxon>
        <taxon>Hyalomminae</taxon>
        <taxon>Hyalomma</taxon>
    </lineage>
</organism>
<accession>A0ACB7SIB7</accession>
<reference evidence="1" key="1">
    <citation type="submission" date="2020-05" db="EMBL/GenBank/DDBJ databases">
        <title>Large-scale comparative analyses of tick genomes elucidate their genetic diversity and vector capacities.</title>
        <authorList>
            <person name="Jia N."/>
            <person name="Wang J."/>
            <person name="Shi W."/>
            <person name="Du L."/>
            <person name="Sun Y."/>
            <person name="Zhan W."/>
            <person name="Jiang J."/>
            <person name="Wang Q."/>
            <person name="Zhang B."/>
            <person name="Ji P."/>
            <person name="Sakyi L.B."/>
            <person name="Cui X."/>
            <person name="Yuan T."/>
            <person name="Jiang B."/>
            <person name="Yang W."/>
            <person name="Lam T.T.-Y."/>
            <person name="Chang Q."/>
            <person name="Ding S."/>
            <person name="Wang X."/>
            <person name="Zhu J."/>
            <person name="Ruan X."/>
            <person name="Zhao L."/>
            <person name="Wei J."/>
            <person name="Que T."/>
            <person name="Du C."/>
            <person name="Cheng J."/>
            <person name="Dai P."/>
            <person name="Han X."/>
            <person name="Huang E."/>
            <person name="Gao Y."/>
            <person name="Liu J."/>
            <person name="Shao H."/>
            <person name="Ye R."/>
            <person name="Li L."/>
            <person name="Wei W."/>
            <person name="Wang X."/>
            <person name="Wang C."/>
            <person name="Yang T."/>
            <person name="Huo Q."/>
            <person name="Li W."/>
            <person name="Guo W."/>
            <person name="Chen H."/>
            <person name="Zhou L."/>
            <person name="Ni X."/>
            <person name="Tian J."/>
            <person name="Zhou Y."/>
            <person name="Sheng Y."/>
            <person name="Liu T."/>
            <person name="Pan Y."/>
            <person name="Xia L."/>
            <person name="Li J."/>
            <person name="Zhao F."/>
            <person name="Cao W."/>
        </authorList>
    </citation>
    <scope>NUCLEOTIDE SEQUENCE</scope>
    <source>
        <strain evidence="1">Hyas-2018</strain>
    </source>
</reference>
<keyword evidence="2" id="KW-1185">Reference proteome</keyword>
<evidence type="ECO:0000313" key="1">
    <source>
        <dbReference type="EMBL" id="KAH6934448.1"/>
    </source>
</evidence>